<dbReference type="InterPro" id="IPR011059">
    <property type="entry name" value="Metal-dep_hydrolase_composite"/>
</dbReference>
<dbReference type="GO" id="GO:0016810">
    <property type="term" value="F:hydrolase activity, acting on carbon-nitrogen (but not peptide) bonds"/>
    <property type="evidence" value="ECO:0007669"/>
    <property type="project" value="InterPro"/>
</dbReference>
<dbReference type="InterPro" id="IPR032466">
    <property type="entry name" value="Metal_Hydrolase"/>
</dbReference>
<evidence type="ECO:0000259" key="1">
    <source>
        <dbReference type="Pfam" id="PF01979"/>
    </source>
</evidence>
<feature type="domain" description="Amidohydrolase-related" evidence="1">
    <location>
        <begin position="52"/>
        <end position="386"/>
    </location>
</feature>
<keyword evidence="3" id="KW-1185">Reference proteome</keyword>
<dbReference type="RefSeq" id="WP_146903232.1">
    <property type="nucleotide sequence ID" value="NZ_BAAARM010000003.1"/>
</dbReference>
<dbReference type="SUPFAM" id="SSF51338">
    <property type="entry name" value="Composite domain of metallo-dependent hydrolases"/>
    <property type="match status" value="1"/>
</dbReference>
<dbReference type="Pfam" id="PF01979">
    <property type="entry name" value="Amidohydro_1"/>
    <property type="match status" value="1"/>
</dbReference>
<evidence type="ECO:0000313" key="3">
    <source>
        <dbReference type="Proteomes" id="UP000321181"/>
    </source>
</evidence>
<dbReference type="Gene3D" id="3.20.20.140">
    <property type="entry name" value="Metal-dependent hydrolases"/>
    <property type="match status" value="1"/>
</dbReference>
<dbReference type="InterPro" id="IPR051781">
    <property type="entry name" value="Metallo-dep_Hydrolase"/>
</dbReference>
<name>A0A512DCF2_9CELL</name>
<dbReference type="PANTHER" id="PTHR43135:SF3">
    <property type="entry name" value="ALPHA-D-RIBOSE 1-METHYLPHOSPHONATE 5-TRIPHOSPHATE DIPHOSPHATASE"/>
    <property type="match status" value="1"/>
</dbReference>
<dbReference type="OrthoDB" id="3189065at2"/>
<dbReference type="SUPFAM" id="SSF51556">
    <property type="entry name" value="Metallo-dependent hydrolases"/>
    <property type="match status" value="1"/>
</dbReference>
<gene>
    <name evidence="2" type="ORF">CAE01nite_18790</name>
</gene>
<dbReference type="Proteomes" id="UP000321181">
    <property type="component" value="Unassembled WGS sequence"/>
</dbReference>
<reference evidence="2 3" key="1">
    <citation type="submission" date="2019-07" db="EMBL/GenBank/DDBJ databases">
        <title>Whole genome shotgun sequence of Cellulomonas aerilata NBRC 106308.</title>
        <authorList>
            <person name="Hosoyama A."/>
            <person name="Uohara A."/>
            <person name="Ohji S."/>
            <person name="Ichikawa N."/>
        </authorList>
    </citation>
    <scope>NUCLEOTIDE SEQUENCE [LARGE SCALE GENOMIC DNA]</scope>
    <source>
        <strain evidence="2 3">NBRC 106308</strain>
    </source>
</reference>
<dbReference type="PANTHER" id="PTHR43135">
    <property type="entry name" value="ALPHA-D-RIBOSE 1-METHYLPHOSPHONATE 5-TRIPHOSPHATE DIPHOSPHATASE"/>
    <property type="match status" value="1"/>
</dbReference>
<proteinExistence type="predicted"/>
<dbReference type="AlphaFoldDB" id="A0A512DCF2"/>
<evidence type="ECO:0000313" key="2">
    <source>
        <dbReference type="EMBL" id="GEO34154.1"/>
    </source>
</evidence>
<dbReference type="Gene3D" id="2.30.40.10">
    <property type="entry name" value="Urease, subunit C, domain 1"/>
    <property type="match status" value="1"/>
</dbReference>
<comment type="caution">
    <text evidence="2">The sequence shown here is derived from an EMBL/GenBank/DDBJ whole genome shotgun (WGS) entry which is preliminary data.</text>
</comment>
<dbReference type="InterPro" id="IPR006680">
    <property type="entry name" value="Amidohydro-rel"/>
</dbReference>
<protein>
    <recommendedName>
        <fullName evidence="1">Amidohydrolase-related domain-containing protein</fullName>
    </recommendedName>
</protein>
<organism evidence="2 3">
    <name type="scientific">Cellulomonas aerilata</name>
    <dbReference type="NCBI Taxonomy" id="515326"/>
    <lineage>
        <taxon>Bacteria</taxon>
        <taxon>Bacillati</taxon>
        <taxon>Actinomycetota</taxon>
        <taxon>Actinomycetes</taxon>
        <taxon>Micrococcales</taxon>
        <taxon>Cellulomonadaceae</taxon>
        <taxon>Cellulomonas</taxon>
    </lineage>
</organism>
<sequence length="393" mass="40283">MHAYRADAAYDGERRLPGGALVLVEDGRIVGVEPAAAAVPDGCPVTSLPGTTLLPGLVDAHAHLCGDSGPRALDQLPELSDDQLDATIRTAGAHQLAAGVTAVRDLGDARWAVVDRHREGSGPTVVASGPPLTSVQGHCWFMGGEVSGVDAVRRAVRERYERGADVVKVMASGGAMTTTTDVLACQFTSEELRAACDEAHRWGLPVTAHAHALAAVEQVVDAGVDGIEHCSCFTAAGFRTPPQLAERIAAAGIAVCPTLGRNLDAPPPPQVLAVMARTGMTWEARLAQVAELHRAGVTLVSGGDSGISPGKPHGVMPVAVSDLVQCGVPPSAALASATSAAADACGLGHRTGRLRAGLDADLLLVTGDPMLDVDALRAVALVVSRGRHVPPEP</sequence>
<dbReference type="EMBL" id="BJYY01000013">
    <property type="protein sequence ID" value="GEO34154.1"/>
    <property type="molecule type" value="Genomic_DNA"/>
</dbReference>
<accession>A0A512DCF2</accession>